<gene>
    <name evidence="1" type="ORF">VB146_05080</name>
</gene>
<organism evidence="1 2">
    <name type="scientific">Xanthomonas floridensis</name>
    <dbReference type="NCBI Taxonomy" id="1843580"/>
    <lineage>
        <taxon>Bacteria</taxon>
        <taxon>Pseudomonadati</taxon>
        <taxon>Pseudomonadota</taxon>
        <taxon>Gammaproteobacteria</taxon>
        <taxon>Lysobacterales</taxon>
        <taxon>Lysobacteraceae</taxon>
        <taxon>Xanthomonas</taxon>
    </lineage>
</organism>
<keyword evidence="2" id="KW-1185">Reference proteome</keyword>
<comment type="caution">
    <text evidence="1">The sequence shown here is derived from an EMBL/GenBank/DDBJ whole genome shotgun (WGS) entry which is preliminary data.</text>
</comment>
<proteinExistence type="predicted"/>
<protein>
    <submittedName>
        <fullName evidence="1">Uncharacterized protein</fullName>
    </submittedName>
</protein>
<sequence>MTTDDLWGMEWFQQELYVACDRGLFKLDNTGRLVEVDMRLSPKPSCRHLHANDGVLWSCGPKHVTWTEDGQTWVDVTP</sequence>
<dbReference type="Proteomes" id="UP001303614">
    <property type="component" value="Unassembled WGS sequence"/>
</dbReference>
<accession>A0ABU5PUI6</accession>
<reference evidence="1 2" key="1">
    <citation type="submission" date="2023-12" db="EMBL/GenBank/DDBJ databases">
        <title>Genome sequencing of Xanthomonas floridensis.</title>
        <authorList>
            <person name="Greer S."/>
            <person name="Harrison J."/>
            <person name="Grant M."/>
            <person name="Vicente J."/>
            <person name="Studholme D."/>
        </authorList>
    </citation>
    <scope>NUCLEOTIDE SEQUENCE [LARGE SCALE GENOMIC DNA]</scope>
    <source>
        <strain evidence="1 2">WHRI 8848</strain>
    </source>
</reference>
<dbReference type="RefSeq" id="WP_323228723.1">
    <property type="nucleotide sequence ID" value="NZ_JAYFSN010000003.1"/>
</dbReference>
<evidence type="ECO:0000313" key="1">
    <source>
        <dbReference type="EMBL" id="MEA5123250.1"/>
    </source>
</evidence>
<evidence type="ECO:0000313" key="2">
    <source>
        <dbReference type="Proteomes" id="UP001303614"/>
    </source>
</evidence>
<dbReference type="EMBL" id="JAYFSO010000004">
    <property type="protein sequence ID" value="MEA5123250.1"/>
    <property type="molecule type" value="Genomic_DNA"/>
</dbReference>
<name>A0ABU5PUI6_9XANT</name>